<feature type="compositionally biased region" description="Pro residues" evidence="2">
    <location>
        <begin position="191"/>
        <end position="201"/>
    </location>
</feature>
<evidence type="ECO:0000256" key="1">
    <source>
        <dbReference type="ARBA" id="ARBA00023002"/>
    </source>
</evidence>
<dbReference type="SUPFAM" id="SSF50475">
    <property type="entry name" value="FMN-binding split barrel"/>
    <property type="match status" value="1"/>
</dbReference>
<dbReference type="SMART" id="SM00903">
    <property type="entry name" value="Flavin_Reduct"/>
    <property type="match status" value="1"/>
</dbReference>
<comment type="caution">
    <text evidence="4">The sequence shown here is derived from an EMBL/GenBank/DDBJ whole genome shotgun (WGS) entry which is preliminary data.</text>
</comment>
<accession>A0ABN1UJR7</accession>
<dbReference type="InterPro" id="IPR050268">
    <property type="entry name" value="NADH-dep_flavin_reductase"/>
</dbReference>
<evidence type="ECO:0000313" key="4">
    <source>
        <dbReference type="EMBL" id="GAA1154835.1"/>
    </source>
</evidence>
<dbReference type="Pfam" id="PF01613">
    <property type="entry name" value="Flavin_Reduct"/>
    <property type="match status" value="1"/>
</dbReference>
<dbReference type="Gene3D" id="2.30.110.10">
    <property type="entry name" value="Electron Transport, Fmn-binding Protein, Chain A"/>
    <property type="match status" value="1"/>
</dbReference>
<evidence type="ECO:0000313" key="5">
    <source>
        <dbReference type="Proteomes" id="UP001501371"/>
    </source>
</evidence>
<dbReference type="InterPro" id="IPR002563">
    <property type="entry name" value="Flavin_Rdtase-like_dom"/>
</dbReference>
<protein>
    <recommendedName>
        <fullName evidence="3">Flavin reductase like domain-containing protein</fullName>
    </recommendedName>
</protein>
<sequence length="201" mass="21251">MDADTPGPATRDAFRGFMSDYFTGVTVITSLDAAGAPHGLTCNSLTSVTFAPPTLLVCLDLRSGTLAAVRERGGFVVNLLHGRARWAAELFASPTRHRFRRVAWEPSPRLGLPWLTDGARTIAECRTTATHVVGDHAVVHGAVMGVTTTAREHPPAPLLYGRRGFYDAPGPPAAEERADAARVPAGAPVPASVPVPGRRPS</sequence>
<evidence type="ECO:0000259" key="3">
    <source>
        <dbReference type="SMART" id="SM00903"/>
    </source>
</evidence>
<gene>
    <name evidence="4" type="ORF">GCM10009654_07970</name>
</gene>
<dbReference type="InterPro" id="IPR012349">
    <property type="entry name" value="Split_barrel_FMN-bd"/>
</dbReference>
<name>A0ABN1UJR7_9ACTN</name>
<feature type="compositionally biased region" description="Low complexity" evidence="2">
    <location>
        <begin position="181"/>
        <end position="190"/>
    </location>
</feature>
<dbReference type="EMBL" id="BAAAKV010000005">
    <property type="protein sequence ID" value="GAA1154835.1"/>
    <property type="molecule type" value="Genomic_DNA"/>
</dbReference>
<feature type="region of interest" description="Disordered" evidence="2">
    <location>
        <begin position="170"/>
        <end position="201"/>
    </location>
</feature>
<proteinExistence type="predicted"/>
<keyword evidence="1" id="KW-0560">Oxidoreductase</keyword>
<feature type="domain" description="Flavin reductase like" evidence="3">
    <location>
        <begin position="18"/>
        <end position="167"/>
    </location>
</feature>
<dbReference type="Proteomes" id="UP001501371">
    <property type="component" value="Unassembled WGS sequence"/>
</dbReference>
<reference evidence="4 5" key="1">
    <citation type="journal article" date="2019" name="Int. J. Syst. Evol. Microbiol.">
        <title>The Global Catalogue of Microorganisms (GCM) 10K type strain sequencing project: providing services to taxonomists for standard genome sequencing and annotation.</title>
        <authorList>
            <consortium name="The Broad Institute Genomics Platform"/>
            <consortium name="The Broad Institute Genome Sequencing Center for Infectious Disease"/>
            <person name="Wu L."/>
            <person name="Ma J."/>
        </authorList>
    </citation>
    <scope>NUCLEOTIDE SEQUENCE [LARGE SCALE GENOMIC DNA]</scope>
    <source>
        <strain evidence="4 5">JCM 12696</strain>
    </source>
</reference>
<dbReference type="PANTHER" id="PTHR30466">
    <property type="entry name" value="FLAVIN REDUCTASE"/>
    <property type="match status" value="1"/>
</dbReference>
<dbReference type="PANTHER" id="PTHR30466:SF1">
    <property type="entry name" value="FMN REDUCTASE (NADH) RUTF"/>
    <property type="match status" value="1"/>
</dbReference>
<evidence type="ECO:0000256" key="2">
    <source>
        <dbReference type="SAM" id="MobiDB-lite"/>
    </source>
</evidence>
<organism evidence="4 5">
    <name type="scientific">Streptomyces hebeiensis</name>
    <dbReference type="NCBI Taxonomy" id="229486"/>
    <lineage>
        <taxon>Bacteria</taxon>
        <taxon>Bacillati</taxon>
        <taxon>Actinomycetota</taxon>
        <taxon>Actinomycetes</taxon>
        <taxon>Kitasatosporales</taxon>
        <taxon>Streptomycetaceae</taxon>
        <taxon>Streptomyces</taxon>
    </lineage>
</organism>
<keyword evidence="5" id="KW-1185">Reference proteome</keyword>